<evidence type="ECO:0000256" key="1">
    <source>
        <dbReference type="ARBA" id="ARBA00022723"/>
    </source>
</evidence>
<dbReference type="Pfam" id="PF01557">
    <property type="entry name" value="FAA_hydrolase"/>
    <property type="match status" value="1"/>
</dbReference>
<proteinExistence type="predicted"/>
<dbReference type="RefSeq" id="WP_119772263.1">
    <property type="nucleotide sequence ID" value="NZ_QYUO01000003.1"/>
</dbReference>
<comment type="caution">
    <text evidence="3">The sequence shown here is derived from an EMBL/GenBank/DDBJ whole genome shotgun (WGS) entry which is preliminary data.</text>
</comment>
<gene>
    <name evidence="3" type="ORF">D3871_27540</name>
</gene>
<evidence type="ECO:0000313" key="3">
    <source>
        <dbReference type="EMBL" id="RJF92378.1"/>
    </source>
</evidence>
<name>A0A3A3FJ15_9BURK</name>
<evidence type="ECO:0000259" key="2">
    <source>
        <dbReference type="Pfam" id="PF01557"/>
    </source>
</evidence>
<dbReference type="SUPFAM" id="SSF56529">
    <property type="entry name" value="FAH"/>
    <property type="match status" value="1"/>
</dbReference>
<organism evidence="3 4">
    <name type="scientific">Noviherbaspirillum saxi</name>
    <dbReference type="NCBI Taxonomy" id="2320863"/>
    <lineage>
        <taxon>Bacteria</taxon>
        <taxon>Pseudomonadati</taxon>
        <taxon>Pseudomonadota</taxon>
        <taxon>Betaproteobacteria</taxon>
        <taxon>Burkholderiales</taxon>
        <taxon>Oxalobacteraceae</taxon>
        <taxon>Noviherbaspirillum</taxon>
    </lineage>
</organism>
<dbReference type="InterPro" id="IPR011234">
    <property type="entry name" value="Fumarylacetoacetase-like_C"/>
</dbReference>
<protein>
    <recommendedName>
        <fullName evidence="2">Fumarylacetoacetase-like C-terminal domain-containing protein</fullName>
    </recommendedName>
</protein>
<dbReference type="Proteomes" id="UP000265955">
    <property type="component" value="Unassembled WGS sequence"/>
</dbReference>
<dbReference type="PANTHER" id="PTHR11820">
    <property type="entry name" value="ACYLPYRUVASE"/>
    <property type="match status" value="1"/>
</dbReference>
<evidence type="ECO:0000313" key="4">
    <source>
        <dbReference type="Proteomes" id="UP000265955"/>
    </source>
</evidence>
<accession>A0A3A3FJ15</accession>
<dbReference type="Gene3D" id="3.90.850.10">
    <property type="entry name" value="Fumarylacetoacetase-like, C-terminal domain"/>
    <property type="match status" value="1"/>
</dbReference>
<dbReference type="AlphaFoldDB" id="A0A3A3FJ15"/>
<keyword evidence="1" id="KW-0479">Metal-binding</keyword>
<dbReference type="PANTHER" id="PTHR11820:SF112">
    <property type="entry name" value="FUMARYLACETOACETATE HYDROLASE FAMILY PROTEIN (AFU_ORTHOLOGUE AFUA_1G02370)-RELATED"/>
    <property type="match status" value="1"/>
</dbReference>
<dbReference type="OrthoDB" id="8582489at2"/>
<keyword evidence="4" id="KW-1185">Reference proteome</keyword>
<sequence>MRPHSNDGSMHDYQLRTPQRMMGKNFDASGSFGSEFVTADELPSGAKGLELTGRLNGNVVQRANINDLIFDVATLIATCSEAMALQPGDMIISGTSAGVGLVRNSRL</sequence>
<feature type="domain" description="Fumarylacetoacetase-like C-terminal" evidence="2">
    <location>
        <begin position="6"/>
        <end position="100"/>
    </location>
</feature>
<dbReference type="EMBL" id="QYUO01000003">
    <property type="protein sequence ID" value="RJF92378.1"/>
    <property type="molecule type" value="Genomic_DNA"/>
</dbReference>
<reference evidence="4" key="1">
    <citation type="submission" date="2018-09" db="EMBL/GenBank/DDBJ databases">
        <authorList>
            <person name="Zhu H."/>
        </authorList>
    </citation>
    <scope>NUCLEOTIDE SEQUENCE [LARGE SCALE GENOMIC DNA]</scope>
    <source>
        <strain evidence="4">K1R23-30</strain>
    </source>
</reference>
<dbReference type="GO" id="GO:0046872">
    <property type="term" value="F:metal ion binding"/>
    <property type="evidence" value="ECO:0007669"/>
    <property type="project" value="UniProtKB-KW"/>
</dbReference>
<dbReference type="GO" id="GO:0003824">
    <property type="term" value="F:catalytic activity"/>
    <property type="evidence" value="ECO:0007669"/>
    <property type="project" value="InterPro"/>
</dbReference>
<dbReference type="InterPro" id="IPR036663">
    <property type="entry name" value="Fumarylacetoacetase_C_sf"/>
</dbReference>